<keyword evidence="9" id="KW-0068">Autocatalytic cleavage</keyword>
<dbReference type="GO" id="GO:0004197">
    <property type="term" value="F:cysteine-type endopeptidase activity"/>
    <property type="evidence" value="ECO:0007669"/>
    <property type="project" value="InterPro"/>
</dbReference>
<dbReference type="PANTHER" id="PTHR10454">
    <property type="entry name" value="CASPASE"/>
    <property type="match status" value="1"/>
</dbReference>
<evidence type="ECO:0000256" key="15">
    <source>
        <dbReference type="ARBA" id="ARBA00029534"/>
    </source>
</evidence>
<evidence type="ECO:0000256" key="6">
    <source>
        <dbReference type="ARBA" id="ARBA00022703"/>
    </source>
</evidence>
<evidence type="ECO:0000259" key="18">
    <source>
        <dbReference type="PROSITE" id="PS50208"/>
    </source>
</evidence>
<dbReference type="Gene3D" id="3.40.50.1460">
    <property type="match status" value="1"/>
</dbReference>
<evidence type="ECO:0000256" key="13">
    <source>
        <dbReference type="ARBA" id="ARBA00029473"/>
    </source>
</evidence>
<keyword evidence="4" id="KW-0963">Cytoplasm</keyword>
<dbReference type="PANTHER" id="PTHR10454:SF206">
    <property type="entry name" value="CASPASE-6"/>
    <property type="match status" value="1"/>
</dbReference>
<dbReference type="InterPro" id="IPR002138">
    <property type="entry name" value="Pept_C14_p10"/>
</dbReference>
<dbReference type="EC" id="3.4.22.59" evidence="14"/>
<dbReference type="SMART" id="SM00115">
    <property type="entry name" value="CASc"/>
    <property type="match status" value="1"/>
</dbReference>
<comment type="subunit">
    <text evidence="13">Heterotetramer that consists of two anti-parallel arranged heterodimers, each one formed by a 18 kDa (Caspase-6 subunit p18) and a 11 kDa (Caspase-6 subunit p11) subunit.</text>
</comment>
<proteinExistence type="inferred from homology"/>
<evidence type="ECO:0000256" key="5">
    <source>
        <dbReference type="ARBA" id="ARBA00022670"/>
    </source>
</evidence>
<evidence type="ECO:0000256" key="14">
    <source>
        <dbReference type="ARBA" id="ARBA00029486"/>
    </source>
</evidence>
<dbReference type="InterPro" id="IPR015917">
    <property type="entry name" value="Pept_C14A"/>
</dbReference>
<keyword evidence="11" id="KW-0539">Nucleus</keyword>
<organism evidence="19 20">
    <name type="scientific">Betta splendens</name>
    <name type="common">Siamese fighting fish</name>
    <dbReference type="NCBI Taxonomy" id="158456"/>
    <lineage>
        <taxon>Eukaryota</taxon>
        <taxon>Metazoa</taxon>
        <taxon>Chordata</taxon>
        <taxon>Craniata</taxon>
        <taxon>Vertebrata</taxon>
        <taxon>Euteleostomi</taxon>
        <taxon>Actinopterygii</taxon>
        <taxon>Neopterygii</taxon>
        <taxon>Teleostei</taxon>
        <taxon>Neoteleostei</taxon>
        <taxon>Acanthomorphata</taxon>
        <taxon>Anabantaria</taxon>
        <taxon>Anabantiformes</taxon>
        <taxon>Anabantoidei</taxon>
        <taxon>Osphronemidae</taxon>
        <taxon>Betta</taxon>
    </lineage>
</organism>
<comment type="catalytic activity">
    <reaction evidence="12">
        <text>Strict requirement for Asp at position P1 and has a preferred cleavage sequence of Val-Glu-His-Asp-|-.</text>
        <dbReference type="EC" id="3.4.22.59"/>
    </reaction>
</comment>
<evidence type="ECO:0000256" key="11">
    <source>
        <dbReference type="ARBA" id="ARBA00023242"/>
    </source>
</evidence>
<dbReference type="InterPro" id="IPR002398">
    <property type="entry name" value="Pept_C14"/>
</dbReference>
<evidence type="ECO:0000256" key="9">
    <source>
        <dbReference type="ARBA" id="ARBA00022813"/>
    </source>
</evidence>
<dbReference type="GO" id="GO:0043525">
    <property type="term" value="P:positive regulation of neuron apoptotic process"/>
    <property type="evidence" value="ECO:0007669"/>
    <property type="project" value="TreeGrafter"/>
</dbReference>
<evidence type="ECO:0000256" key="1">
    <source>
        <dbReference type="ARBA" id="ARBA00004123"/>
    </source>
</evidence>
<comment type="subcellular location">
    <subcellularLocation>
        <location evidence="2">Cytoplasm</location>
    </subcellularLocation>
    <subcellularLocation>
        <location evidence="1">Nucleus</location>
    </subcellularLocation>
</comment>
<dbReference type="InterPro" id="IPR029030">
    <property type="entry name" value="Caspase-like_dom_sf"/>
</dbReference>
<dbReference type="SUPFAM" id="SSF52129">
    <property type="entry name" value="Caspase-like"/>
    <property type="match status" value="1"/>
</dbReference>
<dbReference type="KEGG" id="bspl:129603973"/>
<dbReference type="PROSITE" id="PS50208">
    <property type="entry name" value="CASPASE_P20"/>
    <property type="match status" value="1"/>
</dbReference>
<evidence type="ECO:0000256" key="2">
    <source>
        <dbReference type="ARBA" id="ARBA00004496"/>
    </source>
</evidence>
<dbReference type="GeneID" id="129603973"/>
<dbReference type="CDD" id="cd00032">
    <property type="entry name" value="CASc"/>
    <property type="match status" value="1"/>
</dbReference>
<name>A0A9W2XPV1_BETSP</name>
<dbReference type="RefSeq" id="XP_055364016.1">
    <property type="nucleotide sequence ID" value="XM_055508041.1"/>
</dbReference>
<dbReference type="GO" id="GO:0006508">
    <property type="term" value="P:proteolysis"/>
    <property type="evidence" value="ECO:0007669"/>
    <property type="project" value="UniProtKB-KW"/>
</dbReference>
<comment type="similarity">
    <text evidence="3 16">Belongs to the peptidase C14A family.</text>
</comment>
<evidence type="ECO:0000256" key="4">
    <source>
        <dbReference type="ARBA" id="ARBA00022490"/>
    </source>
</evidence>
<dbReference type="GO" id="GO:0005737">
    <property type="term" value="C:cytoplasm"/>
    <property type="evidence" value="ECO:0007669"/>
    <property type="project" value="UniProtKB-SubCell"/>
</dbReference>
<evidence type="ECO:0000256" key="10">
    <source>
        <dbReference type="ARBA" id="ARBA00023145"/>
    </source>
</evidence>
<keyword evidence="6" id="KW-0053">Apoptosis</keyword>
<evidence type="ECO:0000256" key="12">
    <source>
        <dbReference type="ARBA" id="ARBA00029356"/>
    </source>
</evidence>
<keyword evidence="5" id="KW-0645">Protease</keyword>
<reference evidence="20" key="1">
    <citation type="submission" date="2025-08" db="UniProtKB">
        <authorList>
            <consortium name="RefSeq"/>
        </authorList>
    </citation>
    <scope>IDENTIFICATION</scope>
</reference>
<keyword evidence="7" id="KW-0378">Hydrolase</keyword>
<dbReference type="GO" id="GO:0005634">
    <property type="term" value="C:nucleus"/>
    <property type="evidence" value="ECO:0007669"/>
    <property type="project" value="UniProtKB-SubCell"/>
</dbReference>
<keyword evidence="8" id="KW-0788">Thiol protease</keyword>
<evidence type="ECO:0000256" key="3">
    <source>
        <dbReference type="ARBA" id="ARBA00010134"/>
    </source>
</evidence>
<accession>A0A9W2XPV1</accession>
<dbReference type="InterPro" id="IPR011600">
    <property type="entry name" value="Pept_C14_caspase"/>
</dbReference>
<gene>
    <name evidence="20" type="primary">LOC129603973</name>
</gene>
<protein>
    <recommendedName>
        <fullName evidence="15">Caspase-6</fullName>
        <ecNumber evidence="14">3.4.22.59</ecNumber>
    </recommendedName>
</protein>
<dbReference type="Pfam" id="PF00656">
    <property type="entry name" value="Peptidase_C14"/>
    <property type="match status" value="1"/>
</dbReference>
<dbReference type="AlphaFoldDB" id="A0A9W2XPV1"/>
<evidence type="ECO:0000256" key="16">
    <source>
        <dbReference type="RuleBase" id="RU003971"/>
    </source>
</evidence>
<feature type="domain" description="Caspase family p10" evidence="17">
    <location>
        <begin position="155"/>
        <end position="245"/>
    </location>
</feature>
<keyword evidence="10" id="KW-0865">Zymogen</keyword>
<evidence type="ECO:0000259" key="17">
    <source>
        <dbReference type="PROSITE" id="PS50207"/>
    </source>
</evidence>
<feature type="domain" description="Caspase family p20" evidence="18">
    <location>
        <begin position="26"/>
        <end position="136"/>
    </location>
</feature>
<evidence type="ECO:0000256" key="8">
    <source>
        <dbReference type="ARBA" id="ARBA00022807"/>
    </source>
</evidence>
<sequence length="247" mass="28327">MSEESLTETNGFSKGPLEVYNMKNGRRGRALIFNYEQFDPDLQMNPRFGSETDCKNLEKSLKHLGFEVKVFRNLNKHEVNSELDKDYDEDYEDDNVYAYDGKLPIKTITDKFKGTECKSLVKKPKIFIWQVCSENEEEEAHDAIKKKNNLAGAGAVKTLPAAADFIMCYAVAKGSFSHRHTKKGCWYIQDLCKMLERYGDSLEFTELLTLVNREVATRDSGDNSIKGKQIPCFASMLTKELYFHPKQ</sequence>
<evidence type="ECO:0000256" key="7">
    <source>
        <dbReference type="ARBA" id="ARBA00022801"/>
    </source>
</evidence>
<dbReference type="Proteomes" id="UP000515150">
    <property type="component" value="Chromosome 1"/>
</dbReference>
<dbReference type="GO" id="GO:0006915">
    <property type="term" value="P:apoptotic process"/>
    <property type="evidence" value="ECO:0007669"/>
    <property type="project" value="UniProtKB-KW"/>
</dbReference>
<evidence type="ECO:0000313" key="20">
    <source>
        <dbReference type="RefSeq" id="XP_055364016.1"/>
    </source>
</evidence>
<evidence type="ECO:0000313" key="19">
    <source>
        <dbReference type="Proteomes" id="UP000515150"/>
    </source>
</evidence>
<dbReference type="PRINTS" id="PR00376">
    <property type="entry name" value="IL1BCENZYME"/>
</dbReference>
<dbReference type="PROSITE" id="PS50207">
    <property type="entry name" value="CASPASE_P10"/>
    <property type="match status" value="1"/>
</dbReference>
<dbReference type="InterPro" id="IPR001309">
    <property type="entry name" value="Pept_C14_p20"/>
</dbReference>
<keyword evidence="19" id="KW-1185">Reference proteome</keyword>